<gene>
    <name evidence="1" type="ORF">ACAOBT_LOCUS37456</name>
</gene>
<name>A0A9P0QGR3_ACAOB</name>
<dbReference type="EMBL" id="CAKOFQ010010586">
    <property type="protein sequence ID" value="CAH2019854.1"/>
    <property type="molecule type" value="Genomic_DNA"/>
</dbReference>
<dbReference type="AlphaFoldDB" id="A0A9P0QGR3"/>
<organism evidence="1 2">
    <name type="scientific">Acanthoscelides obtectus</name>
    <name type="common">Bean weevil</name>
    <name type="synonym">Bruchus obtectus</name>
    <dbReference type="NCBI Taxonomy" id="200917"/>
    <lineage>
        <taxon>Eukaryota</taxon>
        <taxon>Metazoa</taxon>
        <taxon>Ecdysozoa</taxon>
        <taxon>Arthropoda</taxon>
        <taxon>Hexapoda</taxon>
        <taxon>Insecta</taxon>
        <taxon>Pterygota</taxon>
        <taxon>Neoptera</taxon>
        <taxon>Endopterygota</taxon>
        <taxon>Coleoptera</taxon>
        <taxon>Polyphaga</taxon>
        <taxon>Cucujiformia</taxon>
        <taxon>Chrysomeloidea</taxon>
        <taxon>Chrysomelidae</taxon>
        <taxon>Bruchinae</taxon>
        <taxon>Bruchini</taxon>
        <taxon>Acanthoscelides</taxon>
    </lineage>
</organism>
<evidence type="ECO:0000313" key="2">
    <source>
        <dbReference type="Proteomes" id="UP001152888"/>
    </source>
</evidence>
<reference evidence="1" key="1">
    <citation type="submission" date="2022-03" db="EMBL/GenBank/DDBJ databases">
        <authorList>
            <person name="Sayadi A."/>
        </authorList>
    </citation>
    <scope>NUCLEOTIDE SEQUENCE</scope>
</reference>
<dbReference type="Proteomes" id="UP001152888">
    <property type="component" value="Unassembled WGS sequence"/>
</dbReference>
<sequence>MDSEEKDAITKLVREYSDIFHIDGGKLPWETLIYVAGLLLRHDIPKTTYRTAKFGTN</sequence>
<comment type="caution">
    <text evidence="1">The sequence shown here is derived from an EMBL/GenBank/DDBJ whole genome shotgun (WGS) entry which is preliminary data.</text>
</comment>
<protein>
    <submittedName>
        <fullName evidence="1">Uncharacterized protein</fullName>
    </submittedName>
</protein>
<evidence type="ECO:0000313" key="1">
    <source>
        <dbReference type="EMBL" id="CAH2019854.1"/>
    </source>
</evidence>
<keyword evidence="2" id="KW-1185">Reference proteome</keyword>
<proteinExistence type="predicted"/>
<accession>A0A9P0QGR3</accession>